<dbReference type="PANTHER" id="PTHR37418">
    <property type="entry name" value="3-KETO-5-AMINOHEXANOATE CLEAVAGE ENZYME-RELATED"/>
    <property type="match status" value="1"/>
</dbReference>
<keyword evidence="6" id="KW-1185">Reference proteome</keyword>
<dbReference type="InterPro" id="IPR008567">
    <property type="entry name" value="BKACE"/>
</dbReference>
<evidence type="ECO:0000256" key="3">
    <source>
        <dbReference type="ARBA" id="ARBA00022723"/>
    </source>
</evidence>
<dbReference type="GO" id="GO:0046872">
    <property type="term" value="F:metal ion binding"/>
    <property type="evidence" value="ECO:0007669"/>
    <property type="project" value="UniProtKB-KW"/>
</dbReference>
<gene>
    <name evidence="5" type="ORF">AVO45_06290</name>
</gene>
<dbReference type="Proteomes" id="UP000053791">
    <property type="component" value="Unassembled WGS sequence"/>
</dbReference>
<evidence type="ECO:0000313" key="6">
    <source>
        <dbReference type="Proteomes" id="UP000053791"/>
    </source>
</evidence>
<dbReference type="STRING" id="1685379.AVO45_06290"/>
<keyword evidence="3" id="KW-0479">Metal-binding</keyword>
<evidence type="ECO:0000256" key="4">
    <source>
        <dbReference type="ARBA" id="ARBA00022833"/>
    </source>
</evidence>
<keyword evidence="5" id="KW-0032">Aminotransferase</keyword>
<accession>A0A0X3TZ79</accession>
<dbReference type="Pfam" id="PF05853">
    <property type="entry name" value="BKACE"/>
    <property type="match status" value="1"/>
</dbReference>
<evidence type="ECO:0000256" key="2">
    <source>
        <dbReference type="ARBA" id="ARBA00022679"/>
    </source>
</evidence>
<dbReference type="AlphaFoldDB" id="A0A0X3TZ79"/>
<comment type="cofactor">
    <cofactor evidence="1">
        <name>Zn(2+)</name>
        <dbReference type="ChEBI" id="CHEBI:29105"/>
    </cofactor>
</comment>
<keyword evidence="4" id="KW-0862">Zinc</keyword>
<protein>
    <submittedName>
        <fullName evidence="5">Aminotransferase class-III</fullName>
    </submittedName>
</protein>
<proteinExistence type="predicted"/>
<name>A0A0X3TZ79_9RHOB</name>
<reference evidence="5 6" key="1">
    <citation type="submission" date="2015-12" db="EMBL/GenBank/DDBJ databases">
        <authorList>
            <person name="Shamseldin A."/>
            <person name="Moawad H."/>
            <person name="Abd El-Rahim W.M."/>
            <person name="Sadowsky M.J."/>
        </authorList>
    </citation>
    <scope>NUCLEOTIDE SEQUENCE [LARGE SCALE GENOMIC DNA]</scope>
    <source>
        <strain evidence="5 6">ZGT118</strain>
    </source>
</reference>
<dbReference type="Gene3D" id="3.20.20.70">
    <property type="entry name" value="Aldolase class I"/>
    <property type="match status" value="1"/>
</dbReference>
<dbReference type="PANTHER" id="PTHR37418:SF2">
    <property type="entry name" value="3-KETO-5-AMINOHEXANOATE CLEAVAGE ENZYME"/>
    <property type="match status" value="1"/>
</dbReference>
<dbReference type="GO" id="GO:0043720">
    <property type="term" value="F:3-keto-5-aminohexanoate cleavage activity"/>
    <property type="evidence" value="ECO:0007669"/>
    <property type="project" value="InterPro"/>
</dbReference>
<evidence type="ECO:0000313" key="5">
    <source>
        <dbReference type="EMBL" id="KUJ80939.1"/>
    </source>
</evidence>
<dbReference type="InterPro" id="IPR013785">
    <property type="entry name" value="Aldolase_TIM"/>
</dbReference>
<keyword evidence="2 5" id="KW-0808">Transferase</keyword>
<comment type="caution">
    <text evidence="5">The sequence shown here is derived from an EMBL/GenBank/DDBJ whole genome shotgun (WGS) entry which is preliminary data.</text>
</comment>
<sequence>MRRPYILVAPNGARRGRQDHPTLPVDTDAIVATAQACLAAGAQGLHLHVRDAEGRHTLDAGRYREVLGELRHAVPRMEVQITTEAAGIYDVQAQLDCLEAVRPGWASISVREIARSPELADRVYGVCFAQCTRVQHILYDADDATLLARWRAEGIVRPEQDERLFVLGRYGSGQVSRPGDLEQFMPASKPWMVCAFGPQEHACLLAAAARGGDLRVGFENGLTDADGIPWADNAASVAALVNALERTRK</sequence>
<organism evidence="5 6">
    <name type="scientific">Ruegeria marisrubri</name>
    <dbReference type="NCBI Taxonomy" id="1685379"/>
    <lineage>
        <taxon>Bacteria</taxon>
        <taxon>Pseudomonadati</taxon>
        <taxon>Pseudomonadota</taxon>
        <taxon>Alphaproteobacteria</taxon>
        <taxon>Rhodobacterales</taxon>
        <taxon>Roseobacteraceae</taxon>
        <taxon>Ruegeria</taxon>
    </lineage>
</organism>
<dbReference type="EMBL" id="LQBQ01000012">
    <property type="protein sequence ID" value="KUJ80939.1"/>
    <property type="molecule type" value="Genomic_DNA"/>
</dbReference>
<dbReference type="GO" id="GO:0008483">
    <property type="term" value="F:transaminase activity"/>
    <property type="evidence" value="ECO:0007669"/>
    <property type="project" value="UniProtKB-KW"/>
</dbReference>
<evidence type="ECO:0000256" key="1">
    <source>
        <dbReference type="ARBA" id="ARBA00001947"/>
    </source>
</evidence>